<dbReference type="RefSeq" id="WP_092800439.1">
    <property type="nucleotide sequence ID" value="NZ_FMUH01000001.1"/>
</dbReference>
<reference evidence="5" key="1">
    <citation type="submission" date="2016-10" db="EMBL/GenBank/DDBJ databases">
        <authorList>
            <person name="Varghese N."/>
            <person name="Submissions S."/>
        </authorList>
    </citation>
    <scope>NUCLEOTIDE SEQUENCE [LARGE SCALE GENOMIC DNA]</scope>
    <source>
        <strain evidence="5">DSM 45722</strain>
    </source>
</reference>
<dbReference type="Proteomes" id="UP000198981">
    <property type="component" value="Unassembled WGS sequence"/>
</dbReference>
<dbReference type="InterPro" id="IPR038277">
    <property type="entry name" value="UreF_sf"/>
</dbReference>
<name>A0A1G4XJ91_9ACTN</name>
<feature type="region of interest" description="Disordered" evidence="3">
    <location>
        <begin position="188"/>
        <end position="230"/>
    </location>
</feature>
<evidence type="ECO:0000256" key="2">
    <source>
        <dbReference type="ARBA" id="ARBA00023186"/>
    </source>
</evidence>
<dbReference type="Gene3D" id="1.10.4190.10">
    <property type="entry name" value="Urease accessory protein UreF"/>
    <property type="match status" value="1"/>
</dbReference>
<dbReference type="GO" id="GO:0016151">
    <property type="term" value="F:nickel cation binding"/>
    <property type="evidence" value="ECO:0007669"/>
    <property type="project" value="InterPro"/>
</dbReference>
<dbReference type="AlphaFoldDB" id="A0A1G4XJ91"/>
<feature type="compositionally biased region" description="Low complexity" evidence="3">
    <location>
        <begin position="188"/>
        <end position="216"/>
    </location>
</feature>
<dbReference type="Pfam" id="PF01730">
    <property type="entry name" value="UreF"/>
    <property type="match status" value="1"/>
</dbReference>
<dbReference type="STRING" id="1960309.SAMN03159343_1125"/>
<organism evidence="4 5">
    <name type="scientific">Klenkia marina</name>
    <dbReference type="NCBI Taxonomy" id="1960309"/>
    <lineage>
        <taxon>Bacteria</taxon>
        <taxon>Bacillati</taxon>
        <taxon>Actinomycetota</taxon>
        <taxon>Actinomycetes</taxon>
        <taxon>Geodermatophilales</taxon>
        <taxon>Geodermatophilaceae</taxon>
        <taxon>Klenkia</taxon>
    </lineage>
</organism>
<accession>A0A1G4XJ91</accession>
<sequence>MTAALLALADSRLPAGGHTHSGGVEQAIVAGLVHDPRSLEVFLRRRLVTSGAVAAGAAAAAAREGGGAPADRRAGWARIDAETDARTPSPALRRASRQQGRGLVRVGRRAWPAAVWDDLPDRPHHPLALGVAAVAAGLGPDDAARAAAYLAVTGPATAAQRLLAMDPITVATVTARLGDEVDRVAAATSTTSTGISSRTPPGTSPGTSTGVSTGTTDGDGRDPDWLPADTDPLLDLLAEVHADRGDRYFAS</sequence>
<dbReference type="OrthoDB" id="3382047at2"/>
<keyword evidence="5" id="KW-1185">Reference proteome</keyword>
<dbReference type="PANTHER" id="PTHR33620">
    <property type="entry name" value="UREASE ACCESSORY PROTEIN F"/>
    <property type="match status" value="1"/>
</dbReference>
<dbReference type="PANTHER" id="PTHR33620:SF1">
    <property type="entry name" value="UREASE ACCESSORY PROTEIN F"/>
    <property type="match status" value="1"/>
</dbReference>
<gene>
    <name evidence="4" type="ORF">SAMN03159343_1125</name>
</gene>
<dbReference type="InterPro" id="IPR002639">
    <property type="entry name" value="UreF"/>
</dbReference>
<keyword evidence="1" id="KW-0996">Nickel insertion</keyword>
<evidence type="ECO:0000256" key="3">
    <source>
        <dbReference type="SAM" id="MobiDB-lite"/>
    </source>
</evidence>
<evidence type="ECO:0000256" key="1">
    <source>
        <dbReference type="ARBA" id="ARBA00022988"/>
    </source>
</evidence>
<proteinExistence type="predicted"/>
<evidence type="ECO:0000313" key="5">
    <source>
        <dbReference type="Proteomes" id="UP000198981"/>
    </source>
</evidence>
<keyword evidence="2" id="KW-0143">Chaperone</keyword>
<dbReference type="EMBL" id="FMUH01000001">
    <property type="protein sequence ID" value="SCX41296.1"/>
    <property type="molecule type" value="Genomic_DNA"/>
</dbReference>
<protein>
    <submittedName>
        <fullName evidence="4">Urease accessory protein</fullName>
    </submittedName>
</protein>
<evidence type="ECO:0000313" key="4">
    <source>
        <dbReference type="EMBL" id="SCX41296.1"/>
    </source>
</evidence>